<reference evidence="1 3" key="1">
    <citation type="journal article" date="2018" name="Elife">
        <title>Discovery and characterization of a prevalent human gut bacterial enzyme sufficient for the inactivation of a family of plant toxins.</title>
        <authorList>
            <person name="Koppel N."/>
            <person name="Bisanz J.E."/>
            <person name="Pandelia M.E."/>
            <person name="Turnbaugh P.J."/>
            <person name="Balskus E.P."/>
        </authorList>
    </citation>
    <scope>NUCLEOTIDE SEQUENCE [LARGE SCALE GENOMIC DNA]</scope>
    <source>
        <strain evidence="1 3">DSM 16107</strain>
    </source>
</reference>
<organism evidence="2 4">
    <name type="scientific">Eggerthella sinensis</name>
    <dbReference type="NCBI Taxonomy" id="242230"/>
    <lineage>
        <taxon>Bacteria</taxon>
        <taxon>Bacillati</taxon>
        <taxon>Actinomycetota</taxon>
        <taxon>Coriobacteriia</taxon>
        <taxon>Eggerthellales</taxon>
        <taxon>Eggerthellaceae</taxon>
        <taxon>Eggerthella</taxon>
    </lineage>
</organism>
<keyword evidence="3" id="KW-1185">Reference proteome</keyword>
<name>A0A3N0IWV7_9ACTN</name>
<evidence type="ECO:0000313" key="3">
    <source>
        <dbReference type="Proteomes" id="UP000253817"/>
    </source>
</evidence>
<dbReference type="Gene3D" id="1.10.10.10">
    <property type="entry name" value="Winged helix-like DNA-binding domain superfamily/Winged helix DNA-binding domain"/>
    <property type="match status" value="1"/>
</dbReference>
<reference evidence="2" key="3">
    <citation type="journal article" date="2019" name="Microbiol. Resour. Announc.">
        <title>Draft Genome Sequences of Type Strains of Gordonibacter faecihominis, Paraeggerthella hongkongensis, Parvibacter caecicola,Slackia equolifaciens, Slackia faecicanis, and Slackia isoflavoniconvertens.</title>
        <authorList>
            <person name="Danylec N."/>
            <person name="Stoll D.A."/>
            <person name="Dotsch A."/>
            <person name="Huch M."/>
        </authorList>
    </citation>
    <scope>NUCLEOTIDE SEQUENCE</scope>
    <source>
        <strain evidence="2">DSM 16107</strain>
    </source>
</reference>
<dbReference type="Proteomes" id="UP000253817">
    <property type="component" value="Unassembled WGS sequence"/>
</dbReference>
<evidence type="ECO:0000313" key="4">
    <source>
        <dbReference type="Proteomes" id="UP000270112"/>
    </source>
</evidence>
<dbReference type="EMBL" id="QICC01000037">
    <property type="protein sequence ID" value="RNM41407.1"/>
    <property type="molecule type" value="Genomic_DNA"/>
</dbReference>
<proteinExistence type="predicted"/>
<dbReference type="AlphaFoldDB" id="A0A3N0IWV7"/>
<reference evidence="4" key="2">
    <citation type="submission" date="2018-05" db="EMBL/GenBank/DDBJ databases">
        <title>Genome Sequencing of selected type strains of the family Eggerthellaceae.</title>
        <authorList>
            <person name="Danylec N."/>
            <person name="Stoll D.A."/>
            <person name="Doetsch A."/>
            <person name="Huch M."/>
        </authorList>
    </citation>
    <scope>NUCLEOTIDE SEQUENCE [LARGE SCALE GENOMIC DNA]</scope>
    <source>
        <strain evidence="4">DSM 16107</strain>
    </source>
</reference>
<dbReference type="Proteomes" id="UP000270112">
    <property type="component" value="Unassembled WGS sequence"/>
</dbReference>
<accession>A0A3N0IWV7</accession>
<gene>
    <name evidence="1" type="ORF">C1876_14770</name>
    <name evidence="2" type="ORF">DMP09_09705</name>
</gene>
<dbReference type="RefSeq" id="WP_114547486.1">
    <property type="nucleotide sequence ID" value="NZ_CALJMG010000079.1"/>
</dbReference>
<sequence>MPMRIGAIGIKEHLSPAQLCVLGMIAAHSGEDGGAILSKRQMSALSGYSDDAIKLAVRELKRKGYLTVESRYAEDGSRLSNRYRIVTHG</sequence>
<evidence type="ECO:0008006" key="5">
    <source>
        <dbReference type="Google" id="ProtNLM"/>
    </source>
</evidence>
<evidence type="ECO:0000313" key="2">
    <source>
        <dbReference type="EMBL" id="RNM41407.1"/>
    </source>
</evidence>
<evidence type="ECO:0000313" key="1">
    <source>
        <dbReference type="EMBL" id="RDB66086.1"/>
    </source>
</evidence>
<comment type="caution">
    <text evidence="2">The sequence shown here is derived from an EMBL/GenBank/DDBJ whole genome shotgun (WGS) entry which is preliminary data.</text>
</comment>
<dbReference type="InterPro" id="IPR036388">
    <property type="entry name" value="WH-like_DNA-bd_sf"/>
</dbReference>
<dbReference type="EMBL" id="PPTT01000032">
    <property type="protein sequence ID" value="RDB66086.1"/>
    <property type="molecule type" value="Genomic_DNA"/>
</dbReference>
<dbReference type="Pfam" id="PF13730">
    <property type="entry name" value="HTH_36"/>
    <property type="match status" value="1"/>
</dbReference>
<protein>
    <recommendedName>
        <fullName evidence="5">Helix-turn-helix domain-containing protein</fullName>
    </recommendedName>
</protein>